<name>A0A851GCX0_9BACT</name>
<comment type="caution">
    <text evidence="4">The sequence shown here is derived from an EMBL/GenBank/DDBJ whole genome shotgun (WGS) entry which is preliminary data.</text>
</comment>
<keyword evidence="2" id="KW-0732">Signal</keyword>
<dbReference type="AlphaFoldDB" id="A0A851GCX0"/>
<gene>
    <name evidence="4" type="ORF">HW115_05375</name>
</gene>
<dbReference type="Pfam" id="PF19078">
    <property type="entry name" value="Big_12"/>
    <property type="match status" value="2"/>
</dbReference>
<dbReference type="RefSeq" id="WP_178931571.1">
    <property type="nucleotide sequence ID" value="NZ_JACBAZ010000002.1"/>
</dbReference>
<sequence length="1062" mass="112979">MKLNTLFSASTILLGLVTAATAAPIIWQAAQHATGKSDLIEGSIILSASGGSGASITGGGSSGTSTYAFTKANYADLTFTPVVTSNDATASSTTNSTGDTNFDQIIDSFSYTTSGTAAGAQTISGLTPGQRYRLQIFFNDQRSATSSRVMSYGDGESSPNTVNLTAGAGNWGQYAIGTFTADGNSQQLTHKANGFANLHYTALLVVEDESVPLATLSTTTTSVSAPFTVTLTFSEAITGLAENDFSVSNGSIQPGSLSGSGTDWSMLVTPTSNGDVTIQLPANSVTDTDGENNQNPASDILSITYVAPGSEQPTPTLSTAGNSVTSAFTVNLTFNEAVTGLELSDFDVQNASLSNLSGNGSNYTLLVTPEEAGDVTLTLPAKRVTDTDGDKLTNTHSNTLVVNYAPPVPVAIYGPLTSPTPEFEVHLSFPEAVTGLDANDFIVQNGKITQLNSGGKRNFAKRFFCATVQANAPGAVQISLPAGVVASISQAARGNAASNTFTTNCSADFGETWTIDTQEEWSASQHSASNLTLANGMLEPTADNASFSSTVKSFTRKQKALTISFGQSPVWDNWTGVPNVGASGAGDATILLPLSDKDYYHLGRGSTGGYHAWHSTDMVNWTHHGPITAPVHRWVTSAEYKDGKFYIYVDHPNDHTPHLYIDDNLKDGIIGTFMGMAFNDPTHGSDCSVFRDNADGLFHIIHEDWTPIKASTHSWDSPLAGHTSSEDGFTGFQPAEHLPPIDHRTTPTGEIGTYTHPHVAGSHISNPCEYEIHSPGQDAFGDWTSIKVGSQYYLFADYDVHGAGIKCARFTSSSIYKEFTLAGSLGGGHPDPTVGFAEGQFYLITQQSTDYISPGPWVDGVEARAGVDTDGDGTVDQWTTWQNVQESYDHTPGYARVVSTTPAQIDLSALPEGFGFQFEFRIDNTVVSGVSPIIDKVSMQFKPSRFQQWANDEETTAIPAADHNNNGLANVIEFALGITQLPDLHPDADGKLALTVTEAGLQDGYSLDLEYSADMQTWHRATANSSPIKQVSATTQTNGDLTLSFQFVETVSHHLFWRLRVH</sequence>
<keyword evidence="5" id="KW-1185">Reference proteome</keyword>
<feature type="domain" description="Bacterial Ig-like" evidence="3">
    <location>
        <begin position="312"/>
        <end position="399"/>
    </location>
</feature>
<dbReference type="SUPFAM" id="SSF75005">
    <property type="entry name" value="Arabinanase/levansucrase/invertase"/>
    <property type="match status" value="1"/>
</dbReference>
<feature type="signal peptide" evidence="2">
    <location>
        <begin position="1"/>
        <end position="22"/>
    </location>
</feature>
<evidence type="ECO:0000313" key="5">
    <source>
        <dbReference type="Proteomes" id="UP000557872"/>
    </source>
</evidence>
<feature type="domain" description="Bacterial Ig-like" evidence="3">
    <location>
        <begin position="208"/>
        <end position="295"/>
    </location>
</feature>
<dbReference type="PANTHER" id="PTHR34677:SF3">
    <property type="entry name" value="BACTERIAL IG-LIKE DOMAIN-CONTAINING PROTEIN"/>
    <property type="match status" value="1"/>
</dbReference>
<dbReference type="PANTHER" id="PTHR34677">
    <property type="match status" value="1"/>
</dbReference>
<dbReference type="EMBL" id="JACBAZ010000002">
    <property type="protein sequence ID" value="NWK55029.1"/>
    <property type="molecule type" value="Genomic_DNA"/>
</dbReference>
<feature type="chain" id="PRO_5032973232" description="Bacterial Ig-like domain-containing protein" evidence="2">
    <location>
        <begin position="23"/>
        <end position="1062"/>
    </location>
</feature>
<reference evidence="4 5" key="1">
    <citation type="submission" date="2020-07" db="EMBL/GenBank/DDBJ databases">
        <title>Roseicoccus Jingziensis gen. nov., sp. nov., isolated from coastal seawater.</title>
        <authorList>
            <person name="Feng X."/>
        </authorList>
    </citation>
    <scope>NUCLEOTIDE SEQUENCE [LARGE SCALE GENOMIC DNA]</scope>
    <source>
        <strain evidence="4 5">N1E253</strain>
    </source>
</reference>
<evidence type="ECO:0000256" key="2">
    <source>
        <dbReference type="SAM" id="SignalP"/>
    </source>
</evidence>
<evidence type="ECO:0000256" key="1">
    <source>
        <dbReference type="SAM" id="MobiDB-lite"/>
    </source>
</evidence>
<accession>A0A851GCX0</accession>
<proteinExistence type="predicted"/>
<dbReference type="Proteomes" id="UP000557872">
    <property type="component" value="Unassembled WGS sequence"/>
</dbReference>
<dbReference type="Gene3D" id="2.115.10.20">
    <property type="entry name" value="Glycosyl hydrolase domain, family 43"/>
    <property type="match status" value="1"/>
</dbReference>
<dbReference type="InterPro" id="IPR044048">
    <property type="entry name" value="Big_12"/>
</dbReference>
<evidence type="ECO:0000259" key="3">
    <source>
        <dbReference type="Pfam" id="PF19078"/>
    </source>
</evidence>
<evidence type="ECO:0000313" key="4">
    <source>
        <dbReference type="EMBL" id="NWK55029.1"/>
    </source>
</evidence>
<feature type="region of interest" description="Disordered" evidence="1">
    <location>
        <begin position="717"/>
        <end position="749"/>
    </location>
</feature>
<dbReference type="InterPro" id="IPR023296">
    <property type="entry name" value="Glyco_hydro_beta-prop_sf"/>
</dbReference>
<organism evidence="4 5">
    <name type="scientific">Oceaniferula marina</name>
    <dbReference type="NCBI Taxonomy" id="2748318"/>
    <lineage>
        <taxon>Bacteria</taxon>
        <taxon>Pseudomonadati</taxon>
        <taxon>Verrucomicrobiota</taxon>
        <taxon>Verrucomicrobiia</taxon>
        <taxon>Verrucomicrobiales</taxon>
        <taxon>Verrucomicrobiaceae</taxon>
        <taxon>Oceaniferula</taxon>
    </lineage>
</organism>
<protein>
    <recommendedName>
        <fullName evidence="3">Bacterial Ig-like domain-containing protein</fullName>
    </recommendedName>
</protein>